<evidence type="ECO:0000256" key="1">
    <source>
        <dbReference type="SAM" id="MobiDB-lite"/>
    </source>
</evidence>
<protein>
    <recommendedName>
        <fullName evidence="2">PPM-type phosphatase domain-containing protein</fullName>
    </recommendedName>
</protein>
<dbReference type="PROSITE" id="PS51746">
    <property type="entry name" value="PPM_2"/>
    <property type="match status" value="1"/>
</dbReference>
<dbReference type="Proteomes" id="UP001363151">
    <property type="component" value="Unassembled WGS sequence"/>
</dbReference>
<feature type="compositionally biased region" description="Basic and acidic residues" evidence="1">
    <location>
        <begin position="12"/>
        <end position="22"/>
    </location>
</feature>
<reference evidence="3 4" key="1">
    <citation type="submission" date="2024-03" db="EMBL/GenBank/DDBJ databases">
        <title>Aureococcus anophagefferens CCMP1851 and Kratosvirus quantuckense: Draft genome of a second virus-susceptible host strain in the model system.</title>
        <authorList>
            <person name="Chase E."/>
            <person name="Truchon A.R."/>
            <person name="Schepens W."/>
            <person name="Wilhelm S.W."/>
        </authorList>
    </citation>
    <scope>NUCLEOTIDE SEQUENCE [LARGE SCALE GENOMIC DNA]</scope>
    <source>
        <strain evidence="3 4">CCMP1851</strain>
    </source>
</reference>
<feature type="region of interest" description="Disordered" evidence="1">
    <location>
        <begin position="348"/>
        <end position="439"/>
    </location>
</feature>
<keyword evidence="4" id="KW-1185">Reference proteome</keyword>
<evidence type="ECO:0000313" key="4">
    <source>
        <dbReference type="Proteomes" id="UP001363151"/>
    </source>
</evidence>
<dbReference type="SMART" id="SM00332">
    <property type="entry name" value="PP2Cc"/>
    <property type="match status" value="1"/>
</dbReference>
<feature type="compositionally biased region" description="Low complexity" evidence="1">
    <location>
        <begin position="348"/>
        <end position="371"/>
    </location>
</feature>
<name>A0ABR1GBL8_AURAN</name>
<feature type="region of interest" description="Disordered" evidence="1">
    <location>
        <begin position="312"/>
        <end position="333"/>
    </location>
</feature>
<feature type="region of interest" description="Disordered" evidence="1">
    <location>
        <begin position="1"/>
        <end position="25"/>
    </location>
</feature>
<gene>
    <name evidence="3" type="ORF">SO694_000011070</name>
</gene>
<evidence type="ECO:0000259" key="2">
    <source>
        <dbReference type="PROSITE" id="PS51746"/>
    </source>
</evidence>
<dbReference type="InterPro" id="IPR036457">
    <property type="entry name" value="PPM-type-like_dom_sf"/>
</dbReference>
<dbReference type="Gene3D" id="3.60.40.10">
    <property type="entry name" value="PPM-type phosphatase domain"/>
    <property type="match status" value="1"/>
</dbReference>
<feature type="compositionally biased region" description="Basic residues" evidence="1">
    <location>
        <begin position="429"/>
        <end position="439"/>
    </location>
</feature>
<dbReference type="InterPro" id="IPR001932">
    <property type="entry name" value="PPM-type_phosphatase-like_dom"/>
</dbReference>
<dbReference type="PANTHER" id="PTHR47992">
    <property type="entry name" value="PROTEIN PHOSPHATASE"/>
    <property type="match status" value="1"/>
</dbReference>
<evidence type="ECO:0000313" key="3">
    <source>
        <dbReference type="EMBL" id="KAK7253520.1"/>
    </source>
</evidence>
<comment type="caution">
    <text evidence="3">The sequence shown here is derived from an EMBL/GenBank/DDBJ whole genome shotgun (WGS) entry which is preliminary data.</text>
</comment>
<dbReference type="SUPFAM" id="SSF81606">
    <property type="entry name" value="PP2C-like"/>
    <property type="match status" value="1"/>
</dbReference>
<feature type="domain" description="PPM-type phosphatase" evidence="2">
    <location>
        <begin position="99"/>
        <end position="439"/>
    </location>
</feature>
<proteinExistence type="predicted"/>
<dbReference type="InterPro" id="IPR015655">
    <property type="entry name" value="PP2C"/>
</dbReference>
<sequence>MGGGLSKGHRSSAKDAVSRKGESTGLPHGRLALGESFFKKSFAVELCAKAGLAPAQVRESLLGLGATPTPAVAGRPCAVGALTLRSLAPGRAPCRSTFVVNASSSAKAPDGSGDRAAWAALCEGHGPQGEQCAKFARDRMEHLVRRAMSAPYATPPAALANAFAALDGALDEARVCGARSGCSAAAALLSGDRAYCALLGTCGVVLVTKDRQGCHARELAPRHVLSVAAEADRARARRPRPRAGGERRGARRSAPTARSWACLGDPAAKRLGVVAEPSVVEHEFGPGDEFLILASESVFDALRSDAFATICEGQDDPGARRAEAPPPRALDAPAPEALPALAARKAKAPEPLLLGEDGAAKAPEPAALAPVAAPPPAAARAPPDDAAEPEPESETAATPSRRLAAGATLAPLGKAATPPPWAASSSPSGRRRRRSSSRP</sequence>
<feature type="region of interest" description="Disordered" evidence="1">
    <location>
        <begin position="230"/>
        <end position="256"/>
    </location>
</feature>
<accession>A0ABR1GBL8</accession>
<organism evidence="3 4">
    <name type="scientific">Aureococcus anophagefferens</name>
    <name type="common">Harmful bloom alga</name>
    <dbReference type="NCBI Taxonomy" id="44056"/>
    <lineage>
        <taxon>Eukaryota</taxon>
        <taxon>Sar</taxon>
        <taxon>Stramenopiles</taxon>
        <taxon>Ochrophyta</taxon>
        <taxon>Pelagophyceae</taxon>
        <taxon>Pelagomonadales</taxon>
        <taxon>Pelagomonadaceae</taxon>
        <taxon>Aureococcus</taxon>
    </lineage>
</organism>
<dbReference type="Pfam" id="PF00481">
    <property type="entry name" value="PP2C"/>
    <property type="match status" value="1"/>
</dbReference>
<dbReference type="EMBL" id="JBBJCI010000035">
    <property type="protein sequence ID" value="KAK7253520.1"/>
    <property type="molecule type" value="Genomic_DNA"/>
</dbReference>